<proteinExistence type="predicted"/>
<organism evidence="2">
    <name type="scientific">Sesamum latifolium</name>
    <dbReference type="NCBI Taxonomy" id="2727402"/>
    <lineage>
        <taxon>Eukaryota</taxon>
        <taxon>Viridiplantae</taxon>
        <taxon>Streptophyta</taxon>
        <taxon>Embryophyta</taxon>
        <taxon>Tracheophyta</taxon>
        <taxon>Spermatophyta</taxon>
        <taxon>Magnoliopsida</taxon>
        <taxon>eudicotyledons</taxon>
        <taxon>Gunneridae</taxon>
        <taxon>Pentapetalae</taxon>
        <taxon>asterids</taxon>
        <taxon>lamiids</taxon>
        <taxon>Lamiales</taxon>
        <taxon>Pedaliaceae</taxon>
        <taxon>Sesamum</taxon>
    </lineage>
</organism>
<evidence type="ECO:0000256" key="1">
    <source>
        <dbReference type="SAM" id="MobiDB-lite"/>
    </source>
</evidence>
<reference evidence="2" key="2">
    <citation type="journal article" date="2024" name="Plant">
        <title>Genomic evolution and insights into agronomic trait innovations of Sesamum species.</title>
        <authorList>
            <person name="Miao H."/>
            <person name="Wang L."/>
            <person name="Qu L."/>
            <person name="Liu H."/>
            <person name="Sun Y."/>
            <person name="Le M."/>
            <person name="Wang Q."/>
            <person name="Wei S."/>
            <person name="Zheng Y."/>
            <person name="Lin W."/>
            <person name="Duan Y."/>
            <person name="Cao H."/>
            <person name="Xiong S."/>
            <person name="Wang X."/>
            <person name="Wei L."/>
            <person name="Li C."/>
            <person name="Ma Q."/>
            <person name="Ju M."/>
            <person name="Zhao R."/>
            <person name="Li G."/>
            <person name="Mu C."/>
            <person name="Tian Q."/>
            <person name="Mei H."/>
            <person name="Zhang T."/>
            <person name="Gao T."/>
            <person name="Zhang H."/>
        </authorList>
    </citation>
    <scope>NUCLEOTIDE SEQUENCE</scope>
    <source>
        <strain evidence="2">KEN1</strain>
    </source>
</reference>
<gene>
    <name evidence="2" type="ORF">Slati_2465600</name>
</gene>
<protein>
    <submittedName>
        <fullName evidence="2">Uncharacterized protein</fullName>
    </submittedName>
</protein>
<sequence length="171" mass="18256">MPSPSPNLCGASPCNEVILAQQTKELNSVSLPSWTSEVGPSKITAPMDLPTLTFTSRPSSPNEGTNRSNWSPVSSPSCGKGPLSPRPSSESPLLVSTTEQRVSSRRCLQEEDLQADSEGMAVSSGGQLGLLLRGSQSDTQVLCYNRTMISLQSNSTRVRCHLSILLGLPHF</sequence>
<comment type="caution">
    <text evidence="2">The sequence shown here is derived from an EMBL/GenBank/DDBJ whole genome shotgun (WGS) entry which is preliminary data.</text>
</comment>
<feature type="region of interest" description="Disordered" evidence="1">
    <location>
        <begin position="30"/>
        <end position="105"/>
    </location>
</feature>
<reference evidence="2" key="1">
    <citation type="submission" date="2020-06" db="EMBL/GenBank/DDBJ databases">
        <authorList>
            <person name="Li T."/>
            <person name="Hu X."/>
            <person name="Zhang T."/>
            <person name="Song X."/>
            <person name="Zhang H."/>
            <person name="Dai N."/>
            <person name="Sheng W."/>
            <person name="Hou X."/>
            <person name="Wei L."/>
        </authorList>
    </citation>
    <scope>NUCLEOTIDE SEQUENCE</scope>
    <source>
        <strain evidence="2">KEN1</strain>
        <tissue evidence="2">Leaf</tissue>
    </source>
</reference>
<name>A0AAW2WIM4_9LAMI</name>
<evidence type="ECO:0000313" key="2">
    <source>
        <dbReference type="EMBL" id="KAL0439826.1"/>
    </source>
</evidence>
<feature type="compositionally biased region" description="Polar residues" evidence="1">
    <location>
        <begin position="52"/>
        <end position="77"/>
    </location>
</feature>
<dbReference type="AlphaFoldDB" id="A0AAW2WIM4"/>
<feature type="compositionally biased region" description="Low complexity" evidence="1">
    <location>
        <begin position="82"/>
        <end position="94"/>
    </location>
</feature>
<accession>A0AAW2WIM4</accession>
<dbReference type="EMBL" id="JACGWN010000008">
    <property type="protein sequence ID" value="KAL0439826.1"/>
    <property type="molecule type" value="Genomic_DNA"/>
</dbReference>